<accession>A0A8T0SB99</accession>
<comment type="similarity">
    <text evidence="2">Belongs to the RLP family.</text>
</comment>
<evidence type="ECO:0000256" key="8">
    <source>
        <dbReference type="ARBA" id="ARBA00022989"/>
    </source>
</evidence>
<evidence type="ECO:0000256" key="1">
    <source>
        <dbReference type="ARBA" id="ARBA00004251"/>
    </source>
</evidence>
<dbReference type="FunFam" id="3.80.10.10:FF:000383">
    <property type="entry name" value="Leucine-rich repeat receptor protein kinase EMS1"/>
    <property type="match status" value="1"/>
</dbReference>
<evidence type="ECO:0000256" key="2">
    <source>
        <dbReference type="ARBA" id="ARBA00009592"/>
    </source>
</evidence>
<dbReference type="FunFam" id="3.80.10.10:FF:000095">
    <property type="entry name" value="LRR receptor-like serine/threonine-protein kinase GSO1"/>
    <property type="match status" value="1"/>
</dbReference>
<keyword evidence="6 12" id="KW-0732">Signal</keyword>
<reference evidence="15" key="1">
    <citation type="submission" date="2020-05" db="EMBL/GenBank/DDBJ databases">
        <title>WGS assembly of Panicum virgatum.</title>
        <authorList>
            <person name="Lovell J.T."/>
            <person name="Jenkins J."/>
            <person name="Shu S."/>
            <person name="Juenger T.E."/>
            <person name="Schmutz J."/>
        </authorList>
    </citation>
    <scope>NUCLEOTIDE SEQUENCE</scope>
    <source>
        <strain evidence="15">AP13</strain>
    </source>
</reference>
<dbReference type="SMART" id="SM00365">
    <property type="entry name" value="LRR_SD22"/>
    <property type="match status" value="4"/>
</dbReference>
<dbReference type="SUPFAM" id="SSF52047">
    <property type="entry name" value="RNI-like"/>
    <property type="match status" value="1"/>
</dbReference>
<evidence type="ECO:0000313" key="15">
    <source>
        <dbReference type="EMBL" id="KAG2595500.1"/>
    </source>
</evidence>
<dbReference type="SUPFAM" id="SSF52058">
    <property type="entry name" value="L domain-like"/>
    <property type="match status" value="2"/>
</dbReference>
<evidence type="ECO:0008006" key="17">
    <source>
        <dbReference type="Google" id="ProtNLM"/>
    </source>
</evidence>
<keyword evidence="10" id="KW-0325">Glycoprotein</keyword>
<dbReference type="SMART" id="SM00369">
    <property type="entry name" value="LRR_TYP"/>
    <property type="match status" value="7"/>
</dbReference>
<dbReference type="InterPro" id="IPR001611">
    <property type="entry name" value="Leu-rich_rpt"/>
</dbReference>
<dbReference type="Pfam" id="PF13516">
    <property type="entry name" value="LRR_6"/>
    <property type="match status" value="1"/>
</dbReference>
<dbReference type="PANTHER" id="PTHR48061">
    <property type="entry name" value="LEUCINE-RICH REPEAT RECEPTOR PROTEIN KINASE EMS1-LIKE-RELATED"/>
    <property type="match status" value="1"/>
</dbReference>
<dbReference type="InterPro" id="IPR032675">
    <property type="entry name" value="LRR_dom_sf"/>
</dbReference>
<evidence type="ECO:0000256" key="10">
    <source>
        <dbReference type="ARBA" id="ARBA00023180"/>
    </source>
</evidence>
<keyword evidence="3" id="KW-1003">Cell membrane</keyword>
<feature type="signal peptide" evidence="12">
    <location>
        <begin position="1"/>
        <end position="32"/>
    </location>
</feature>
<dbReference type="Pfam" id="PF23598">
    <property type="entry name" value="LRR_14"/>
    <property type="match status" value="1"/>
</dbReference>
<name>A0A8T0SB99_PANVG</name>
<evidence type="ECO:0000256" key="9">
    <source>
        <dbReference type="ARBA" id="ARBA00023136"/>
    </source>
</evidence>
<keyword evidence="16" id="KW-1185">Reference proteome</keyword>
<dbReference type="EMBL" id="CM029045">
    <property type="protein sequence ID" value="KAG2595500.1"/>
    <property type="molecule type" value="Genomic_DNA"/>
</dbReference>
<feature type="domain" description="Leucine-rich repeat-containing N-terminal plant-type" evidence="13">
    <location>
        <begin position="48"/>
        <end position="88"/>
    </location>
</feature>
<evidence type="ECO:0000256" key="11">
    <source>
        <dbReference type="SAM" id="Phobius"/>
    </source>
</evidence>
<keyword evidence="4" id="KW-0433">Leucine-rich repeat</keyword>
<evidence type="ECO:0000256" key="7">
    <source>
        <dbReference type="ARBA" id="ARBA00022737"/>
    </source>
</evidence>
<dbReference type="Pfam" id="PF08263">
    <property type="entry name" value="LRRNT_2"/>
    <property type="match status" value="1"/>
</dbReference>
<evidence type="ECO:0000259" key="13">
    <source>
        <dbReference type="Pfam" id="PF08263"/>
    </source>
</evidence>
<evidence type="ECO:0000256" key="4">
    <source>
        <dbReference type="ARBA" id="ARBA00022614"/>
    </source>
</evidence>
<dbReference type="Pfam" id="PF00560">
    <property type="entry name" value="LRR_1"/>
    <property type="match status" value="6"/>
</dbReference>
<keyword evidence="9 11" id="KW-0472">Membrane</keyword>
<dbReference type="Proteomes" id="UP000823388">
    <property type="component" value="Chromosome 5K"/>
</dbReference>
<evidence type="ECO:0000256" key="3">
    <source>
        <dbReference type="ARBA" id="ARBA00022475"/>
    </source>
</evidence>
<dbReference type="InterPro" id="IPR046956">
    <property type="entry name" value="RLP23-like"/>
</dbReference>
<comment type="subcellular location">
    <subcellularLocation>
        <location evidence="1">Cell membrane</location>
        <topology evidence="1">Single-pass type I membrane protein</topology>
    </subcellularLocation>
</comment>
<dbReference type="GO" id="GO:0005886">
    <property type="term" value="C:plasma membrane"/>
    <property type="evidence" value="ECO:0007669"/>
    <property type="project" value="UniProtKB-SubCell"/>
</dbReference>
<protein>
    <recommendedName>
        <fullName evidence="17">Leucine-rich repeat-containing N-terminal plant-type domain-containing protein</fullName>
    </recommendedName>
</protein>
<evidence type="ECO:0000256" key="5">
    <source>
        <dbReference type="ARBA" id="ARBA00022692"/>
    </source>
</evidence>
<keyword evidence="5 11" id="KW-0812">Transmembrane</keyword>
<keyword evidence="8 11" id="KW-1133">Transmembrane helix</keyword>
<organism evidence="15 16">
    <name type="scientific">Panicum virgatum</name>
    <name type="common">Blackwell switchgrass</name>
    <dbReference type="NCBI Taxonomy" id="38727"/>
    <lineage>
        <taxon>Eukaryota</taxon>
        <taxon>Viridiplantae</taxon>
        <taxon>Streptophyta</taxon>
        <taxon>Embryophyta</taxon>
        <taxon>Tracheophyta</taxon>
        <taxon>Spermatophyta</taxon>
        <taxon>Magnoliopsida</taxon>
        <taxon>Liliopsida</taxon>
        <taxon>Poales</taxon>
        <taxon>Poaceae</taxon>
        <taxon>PACMAD clade</taxon>
        <taxon>Panicoideae</taxon>
        <taxon>Panicodae</taxon>
        <taxon>Paniceae</taxon>
        <taxon>Panicinae</taxon>
        <taxon>Panicum</taxon>
        <taxon>Panicum sect. Hiantes</taxon>
    </lineage>
</organism>
<dbReference type="InterPro" id="IPR003591">
    <property type="entry name" value="Leu-rich_rpt_typical-subtyp"/>
</dbReference>
<feature type="domain" description="Disease resistance R13L4/SHOC-2-like LRR" evidence="14">
    <location>
        <begin position="349"/>
        <end position="522"/>
    </location>
</feature>
<evidence type="ECO:0000256" key="12">
    <source>
        <dbReference type="SAM" id="SignalP"/>
    </source>
</evidence>
<feature type="transmembrane region" description="Helical" evidence="11">
    <location>
        <begin position="935"/>
        <end position="960"/>
    </location>
</feature>
<keyword evidence="7" id="KW-0677">Repeat</keyword>
<proteinExistence type="inferred from homology"/>
<evidence type="ECO:0000313" key="16">
    <source>
        <dbReference type="Proteomes" id="UP000823388"/>
    </source>
</evidence>
<dbReference type="PANTHER" id="PTHR48061:SF48">
    <property type="entry name" value="OS01G0162500 PROTEIN"/>
    <property type="match status" value="1"/>
</dbReference>
<dbReference type="InterPro" id="IPR055414">
    <property type="entry name" value="LRR_R13L4/SHOC2-like"/>
</dbReference>
<gene>
    <name evidence="15" type="ORF">PVAP13_5KG081161</name>
</gene>
<evidence type="ECO:0000256" key="6">
    <source>
        <dbReference type="ARBA" id="ARBA00022729"/>
    </source>
</evidence>
<dbReference type="AlphaFoldDB" id="A0A8T0SB99"/>
<evidence type="ECO:0000259" key="14">
    <source>
        <dbReference type="Pfam" id="PF23598"/>
    </source>
</evidence>
<dbReference type="Gene3D" id="3.80.10.10">
    <property type="entry name" value="Ribonuclease Inhibitor"/>
    <property type="match status" value="5"/>
</dbReference>
<dbReference type="InterPro" id="IPR013210">
    <property type="entry name" value="LRR_N_plant-typ"/>
</dbReference>
<feature type="chain" id="PRO_5035885259" description="Leucine-rich repeat-containing N-terminal plant-type domain-containing protein" evidence="12">
    <location>
        <begin position="33"/>
        <end position="966"/>
    </location>
</feature>
<comment type="caution">
    <text evidence="15">The sequence shown here is derived from an EMBL/GenBank/DDBJ whole genome shotgun (WGS) entry which is preliminary data.</text>
</comment>
<dbReference type="PROSITE" id="PS51257">
    <property type="entry name" value="PROKAR_LIPOPROTEIN"/>
    <property type="match status" value="1"/>
</dbReference>
<sequence length="966" mass="105485">MAQHRPRQAVSQLLLQIHLAITACSLLPSAGAYTSNRTAGAPPVPCLPDQAAALLRLKRSFAATDYSAVAFRSWRAGTDCCRWTGVRCGHHDGRVTSLDLGDLGLKSGGLEPALFDLTSLRYLNLGSNDFNGSQLPSTGFERLTELTHLNLSSSSFSGQVPNGIGHLTNLISLDLSSSFKIFETLRYNHMISISYRRLEEENLERLIAKLTSLRELNLGSGESHWCSIIAKSCPKLRVLRLPNCQISGPICGSLYTLLSLVVIDLRLNNLSGPIPDFLTNFSNLSVLQLSHNKLQGWISPAIFQHKKLVTIDLYNNLEISGYLPNFITRTSLENLDVGKTSFSGTIPASISNLTALRRLGLSATGFSGELPSSIGMLKSLSELEISGMVIEGLMPSWIANLTALTVVQFSDCGLSGPIPSFIRNLTKLQKLALCNCSFYGEIPSYISTLVQLQTILLYSNNFIGKIEFTLFRKLTNLIMLDLSNNDLVVVEGADKNSSLASLPQFGYLSLSGCNISKYPGFLRHQGQIIWLDLSDNQIDGAVPQWALETSNFPSILILANNRLTSFGGPFLPGQSWLLDLSNNKLEGPIPIPRGPAMVLDYSNNRFSSIPSNFSSHIREVTIFKASRNKLYGKIPSSFCHRINIKMLDLSYNNFSGPIPSCLMENLLGQLPNNIKEGCSFEALDLSGNRIGGQLPRSLVACKNLEVLDIGKNQISDSFPCWMNKLSRLHVLVLNSNRFYGNVAPPGADEEGACEFSSLRILDLASNNFSGTLTKAWFTKLKSMIGKIGNETPVVEFVGPANDIYKTTTLITYKGFEFTISNTLWTLVYIDISSNALRGSIPESIGALAVLNGLNMSRNSLTGPIPSRLGHLGQMETLDLSFNELSGAIPQELASLDFLSMLNLSCNKLGRQSTGCMDTTPPPAVPRRSVERSVDIVLFLFVGLGFGVGFAIAVVVSWGIIPTRKRS</sequence>